<evidence type="ECO:0000313" key="1">
    <source>
        <dbReference type="EMBL" id="JAD30017.1"/>
    </source>
</evidence>
<sequence length="22" mass="2122">MAADIAVLDGSGGDMALLCLVS</sequence>
<organism evidence="1">
    <name type="scientific">Arundo donax</name>
    <name type="common">Giant reed</name>
    <name type="synonym">Donax arundinaceus</name>
    <dbReference type="NCBI Taxonomy" id="35708"/>
    <lineage>
        <taxon>Eukaryota</taxon>
        <taxon>Viridiplantae</taxon>
        <taxon>Streptophyta</taxon>
        <taxon>Embryophyta</taxon>
        <taxon>Tracheophyta</taxon>
        <taxon>Spermatophyta</taxon>
        <taxon>Magnoliopsida</taxon>
        <taxon>Liliopsida</taxon>
        <taxon>Poales</taxon>
        <taxon>Poaceae</taxon>
        <taxon>PACMAD clade</taxon>
        <taxon>Arundinoideae</taxon>
        <taxon>Arundineae</taxon>
        <taxon>Arundo</taxon>
    </lineage>
</organism>
<protein>
    <submittedName>
        <fullName evidence="1">Uncharacterized protein</fullName>
    </submittedName>
</protein>
<name>A0A0A8Z5A1_ARUDO</name>
<reference evidence="1" key="2">
    <citation type="journal article" date="2015" name="Data Brief">
        <title>Shoot transcriptome of the giant reed, Arundo donax.</title>
        <authorList>
            <person name="Barrero R.A."/>
            <person name="Guerrero F.D."/>
            <person name="Moolhuijzen P."/>
            <person name="Goolsby J.A."/>
            <person name="Tidwell J."/>
            <person name="Bellgard S.E."/>
            <person name="Bellgard M.I."/>
        </authorList>
    </citation>
    <scope>NUCLEOTIDE SEQUENCE</scope>
    <source>
        <tissue evidence="1">Shoot tissue taken approximately 20 cm above the soil surface</tissue>
    </source>
</reference>
<dbReference type="EMBL" id="GBRH01267878">
    <property type="protein sequence ID" value="JAD30017.1"/>
    <property type="molecule type" value="Transcribed_RNA"/>
</dbReference>
<reference evidence="1" key="1">
    <citation type="submission" date="2014-09" db="EMBL/GenBank/DDBJ databases">
        <authorList>
            <person name="Magalhaes I.L.F."/>
            <person name="Oliveira U."/>
            <person name="Santos F.R."/>
            <person name="Vidigal T.H.D.A."/>
            <person name="Brescovit A.D."/>
            <person name="Santos A.J."/>
        </authorList>
    </citation>
    <scope>NUCLEOTIDE SEQUENCE</scope>
    <source>
        <tissue evidence="1">Shoot tissue taken approximately 20 cm above the soil surface</tissue>
    </source>
</reference>
<accession>A0A0A8Z5A1</accession>
<proteinExistence type="predicted"/>
<dbReference type="AlphaFoldDB" id="A0A0A8Z5A1"/>